<gene>
    <name evidence="1" type="ORF">C5469_03000</name>
</gene>
<sequence length="76" mass="8570">MFIITSTQLNLFAISAAITAERMHPVPYIFLVSILIAKRFIVGYSGKINHRNILKVPISIKKHLFNSNFAGLLKKT</sequence>
<organism evidence="1 2">
    <name type="scientific">Photorhabdus cinerea</name>
    <dbReference type="NCBI Taxonomy" id="471575"/>
    <lineage>
        <taxon>Bacteria</taxon>
        <taxon>Pseudomonadati</taxon>
        <taxon>Pseudomonadota</taxon>
        <taxon>Gammaproteobacteria</taxon>
        <taxon>Enterobacterales</taxon>
        <taxon>Morganellaceae</taxon>
        <taxon>Photorhabdus</taxon>
    </lineage>
</organism>
<evidence type="ECO:0000313" key="1">
    <source>
        <dbReference type="EMBL" id="NHB91143.1"/>
    </source>
</evidence>
<evidence type="ECO:0000313" key="2">
    <source>
        <dbReference type="Proteomes" id="UP000591844"/>
    </source>
</evidence>
<proteinExistence type="predicted"/>
<protein>
    <submittedName>
        <fullName evidence="1">Uncharacterized protein</fullName>
    </submittedName>
</protein>
<comment type="caution">
    <text evidence="1">The sequence shown here is derived from an EMBL/GenBank/DDBJ whole genome shotgun (WGS) entry which is preliminary data.</text>
</comment>
<accession>A0A7X5TG88</accession>
<dbReference type="Proteomes" id="UP000591844">
    <property type="component" value="Unassembled WGS sequence"/>
</dbReference>
<name>A0A7X5TG88_9GAMM</name>
<keyword evidence="2" id="KW-1185">Reference proteome</keyword>
<dbReference type="EMBL" id="PUJW01000002">
    <property type="protein sequence ID" value="NHB91143.1"/>
    <property type="molecule type" value="Genomic_DNA"/>
</dbReference>
<reference evidence="1 2" key="1">
    <citation type="submission" date="2018-02" db="EMBL/GenBank/DDBJ databases">
        <authorList>
            <person name="Machado R.A."/>
        </authorList>
    </citation>
    <scope>NUCLEOTIDE SEQUENCE [LARGE SCALE GENOMIC DNA]</scope>
    <source>
        <strain evidence="1 2">DSM 19724</strain>
    </source>
</reference>
<dbReference type="AlphaFoldDB" id="A0A7X5TG88"/>